<dbReference type="EMBL" id="SLXV01000021">
    <property type="protein sequence ID" value="TCP67080.1"/>
    <property type="molecule type" value="Genomic_DNA"/>
</dbReference>
<comment type="caution">
    <text evidence="1">The sequence shown here is derived from an EMBL/GenBank/DDBJ whole genome shotgun (WGS) entry which is preliminary data.</text>
</comment>
<proteinExistence type="predicted"/>
<dbReference type="Proteomes" id="UP000294746">
    <property type="component" value="Unassembled WGS sequence"/>
</dbReference>
<evidence type="ECO:0000313" key="2">
    <source>
        <dbReference type="Proteomes" id="UP000294746"/>
    </source>
</evidence>
<reference evidence="1 2" key="1">
    <citation type="submission" date="2019-03" db="EMBL/GenBank/DDBJ databases">
        <title>Genomic Encyclopedia of Type Strains, Phase IV (KMG-IV): sequencing the most valuable type-strain genomes for metagenomic binning, comparative biology and taxonomic classification.</title>
        <authorList>
            <person name="Goeker M."/>
        </authorList>
    </citation>
    <scope>NUCLEOTIDE SEQUENCE [LARGE SCALE GENOMIC DNA]</scope>
    <source>
        <strain evidence="1 2">DSM 46831</strain>
    </source>
</reference>
<organism evidence="1 2">
    <name type="scientific">Baia soyae</name>
    <dbReference type="NCBI Taxonomy" id="1544746"/>
    <lineage>
        <taxon>Bacteria</taxon>
        <taxon>Bacillati</taxon>
        <taxon>Bacillota</taxon>
        <taxon>Bacilli</taxon>
        <taxon>Bacillales</taxon>
        <taxon>Thermoactinomycetaceae</taxon>
        <taxon>Baia</taxon>
    </lineage>
</organism>
<evidence type="ECO:0008006" key="3">
    <source>
        <dbReference type="Google" id="ProtNLM"/>
    </source>
</evidence>
<keyword evidence="2" id="KW-1185">Reference proteome</keyword>
<sequence length="54" mass="6543">MLQEILYNNDKYWLKRMTPEDFRGLTPLFYNHVNPYGTFQLHMDERIPIKLAVA</sequence>
<evidence type="ECO:0000313" key="1">
    <source>
        <dbReference type="EMBL" id="TCP67080.1"/>
    </source>
</evidence>
<dbReference type="AlphaFoldDB" id="A0A4R2RS83"/>
<gene>
    <name evidence="1" type="ORF">EDD57_12121</name>
</gene>
<name>A0A4R2RS83_9BACL</name>
<protein>
    <recommendedName>
        <fullName evidence="3">Tn3 transposase DDE domain-containing protein</fullName>
    </recommendedName>
</protein>
<accession>A0A4R2RS83</accession>